<reference evidence="9 10" key="1">
    <citation type="submission" date="2018-01" db="EMBL/GenBank/DDBJ databases">
        <authorList>
            <person name="Gaut B.S."/>
            <person name="Morton B.R."/>
            <person name="Clegg M.T."/>
            <person name="Duvall M.R."/>
        </authorList>
    </citation>
    <scope>NUCLEOTIDE SEQUENCE [LARGE SCALE GENOMIC DNA]</scope>
    <source>
        <strain evidence="9">GP69</strain>
    </source>
</reference>
<dbReference type="PROSITE" id="PS50889">
    <property type="entry name" value="S4"/>
    <property type="match status" value="1"/>
</dbReference>
<organism evidence="9 10">
    <name type="scientific">Acetatifactor muris</name>
    <dbReference type="NCBI Taxonomy" id="879566"/>
    <lineage>
        <taxon>Bacteria</taxon>
        <taxon>Bacillati</taxon>
        <taxon>Bacillota</taxon>
        <taxon>Clostridia</taxon>
        <taxon>Lachnospirales</taxon>
        <taxon>Lachnospiraceae</taxon>
        <taxon>Acetatifactor</taxon>
    </lineage>
</organism>
<evidence type="ECO:0000256" key="1">
    <source>
        <dbReference type="ARBA" id="ARBA00000073"/>
    </source>
</evidence>
<dbReference type="GO" id="GO:0003723">
    <property type="term" value="F:RNA binding"/>
    <property type="evidence" value="ECO:0007669"/>
    <property type="project" value="UniProtKB-KW"/>
</dbReference>
<keyword evidence="6" id="KW-0694">RNA-binding</keyword>
<sequence length="354" mass="39201">MHSCKIERNQAGQRLDKFLRKLLPEAGNSFLYKMLRKKNITLNGKKAEGNEILALNDEVKLFFSEETFAKFSGQPSFSGPPSETGKALPGGRVTSQVREYENAFARLQGITILYEDEDCLIVNKPCGILTQKAVRTDISINEWLAGYLLQKNPAFGEELSTFRPSVCNRLDRNTSGIVLCGKSLPGLQSLSSIIRERRIRKFYRTICVGALKEAVNIQGYLVKNSVENRVTVSGSPSSQAPDEKASPIHTVCSPILVTDAFTLLEVELITGKSHQIRAHLAQIGHPLAGDHKYGKASVNRMLKGKYGLEHHLLHACRVTFPETLRESADNLSGKSICAPCPALFTELEDKLFGR</sequence>
<comment type="similarity">
    <text evidence="2">Belongs to the pseudouridine synthase RluA family.</text>
</comment>
<feature type="domain" description="Pseudouridine synthase RsuA/RluA-like" evidence="8">
    <location>
        <begin position="119"/>
        <end position="282"/>
    </location>
</feature>
<dbReference type="GO" id="GO:0001522">
    <property type="term" value="P:pseudouridine synthesis"/>
    <property type="evidence" value="ECO:0007669"/>
    <property type="project" value="InterPro"/>
</dbReference>
<evidence type="ECO:0000256" key="2">
    <source>
        <dbReference type="ARBA" id="ARBA00010876"/>
    </source>
</evidence>
<dbReference type="InterPro" id="IPR006224">
    <property type="entry name" value="PsdUridine_synth_RluA-like_CS"/>
</dbReference>
<proteinExistence type="inferred from homology"/>
<dbReference type="GO" id="GO:0009982">
    <property type="term" value="F:pseudouridine synthase activity"/>
    <property type="evidence" value="ECO:0007669"/>
    <property type="project" value="InterPro"/>
</dbReference>
<evidence type="ECO:0000313" key="9">
    <source>
        <dbReference type="EMBL" id="SOY31542.1"/>
    </source>
</evidence>
<dbReference type="Proteomes" id="UP000236311">
    <property type="component" value="Unassembled WGS sequence"/>
</dbReference>
<dbReference type="CDD" id="cd00165">
    <property type="entry name" value="S4"/>
    <property type="match status" value="1"/>
</dbReference>
<evidence type="ECO:0000256" key="5">
    <source>
        <dbReference type="ARBA" id="ARBA00033164"/>
    </source>
</evidence>
<dbReference type="Gene3D" id="3.10.290.10">
    <property type="entry name" value="RNA-binding S4 domain"/>
    <property type="match status" value="1"/>
</dbReference>
<dbReference type="RefSeq" id="WP_172455234.1">
    <property type="nucleotide sequence ID" value="NZ_JANJZD010000027.1"/>
</dbReference>
<protein>
    <recommendedName>
        <fullName evidence="4">RNA pseudouridylate synthase</fullName>
    </recommendedName>
    <alternativeName>
        <fullName evidence="5">RNA-uridine isomerase</fullName>
    </alternativeName>
</protein>
<evidence type="ECO:0000313" key="10">
    <source>
        <dbReference type="Proteomes" id="UP000236311"/>
    </source>
</evidence>
<evidence type="ECO:0000256" key="4">
    <source>
        <dbReference type="ARBA" id="ARBA00031870"/>
    </source>
</evidence>
<evidence type="ECO:0000256" key="3">
    <source>
        <dbReference type="ARBA" id="ARBA00023235"/>
    </source>
</evidence>
<dbReference type="Pfam" id="PF00849">
    <property type="entry name" value="PseudoU_synth_2"/>
    <property type="match status" value="1"/>
</dbReference>
<dbReference type="PANTHER" id="PTHR21600:SF83">
    <property type="entry name" value="PSEUDOURIDYLATE SYNTHASE RPUSD4, MITOCHONDRIAL"/>
    <property type="match status" value="1"/>
</dbReference>
<dbReference type="AlphaFoldDB" id="A0A2K4ZMC2"/>
<dbReference type="InterPro" id="IPR006145">
    <property type="entry name" value="PsdUridine_synth_RsuA/RluA"/>
</dbReference>
<keyword evidence="10" id="KW-1185">Reference proteome</keyword>
<dbReference type="Gene3D" id="3.30.2350.10">
    <property type="entry name" value="Pseudouridine synthase"/>
    <property type="match status" value="1"/>
</dbReference>
<feature type="compositionally biased region" description="Low complexity" evidence="7">
    <location>
        <begin position="72"/>
        <end position="82"/>
    </location>
</feature>
<dbReference type="GO" id="GO:0006396">
    <property type="term" value="P:RNA processing"/>
    <property type="evidence" value="ECO:0007669"/>
    <property type="project" value="UniProtKB-ARBA"/>
</dbReference>
<dbReference type="InterPro" id="IPR036986">
    <property type="entry name" value="S4_RNA-bd_sf"/>
</dbReference>
<comment type="catalytic activity">
    <reaction evidence="1">
        <text>a uridine in RNA = a pseudouridine in RNA</text>
        <dbReference type="Rhea" id="RHEA:48348"/>
        <dbReference type="Rhea" id="RHEA-COMP:12068"/>
        <dbReference type="Rhea" id="RHEA-COMP:12069"/>
        <dbReference type="ChEBI" id="CHEBI:65314"/>
        <dbReference type="ChEBI" id="CHEBI:65315"/>
    </reaction>
</comment>
<dbReference type="EMBL" id="OFSM01000027">
    <property type="protein sequence ID" value="SOY31542.1"/>
    <property type="molecule type" value="Genomic_DNA"/>
</dbReference>
<gene>
    <name evidence="9" type="primary">rluC</name>
    <name evidence="9" type="ORF">AMURIS_04286</name>
</gene>
<dbReference type="InterPro" id="IPR050188">
    <property type="entry name" value="RluA_PseudoU_synthase"/>
</dbReference>
<dbReference type="GO" id="GO:0140098">
    <property type="term" value="F:catalytic activity, acting on RNA"/>
    <property type="evidence" value="ECO:0007669"/>
    <property type="project" value="UniProtKB-ARBA"/>
</dbReference>
<feature type="region of interest" description="Disordered" evidence="7">
    <location>
        <begin position="72"/>
        <end position="91"/>
    </location>
</feature>
<dbReference type="PROSITE" id="PS01129">
    <property type="entry name" value="PSI_RLU"/>
    <property type="match status" value="1"/>
</dbReference>
<evidence type="ECO:0000259" key="8">
    <source>
        <dbReference type="Pfam" id="PF00849"/>
    </source>
</evidence>
<name>A0A2K4ZMC2_9FIRM</name>
<evidence type="ECO:0000256" key="6">
    <source>
        <dbReference type="PROSITE-ProRule" id="PRU00182"/>
    </source>
</evidence>
<dbReference type="CDD" id="cd02869">
    <property type="entry name" value="PseudoU_synth_RluA_like"/>
    <property type="match status" value="1"/>
</dbReference>
<evidence type="ECO:0000256" key="7">
    <source>
        <dbReference type="SAM" id="MobiDB-lite"/>
    </source>
</evidence>
<accession>A0A2K4ZMC2</accession>
<dbReference type="SUPFAM" id="SSF55120">
    <property type="entry name" value="Pseudouridine synthase"/>
    <property type="match status" value="1"/>
</dbReference>
<keyword evidence="3 9" id="KW-0413">Isomerase</keyword>
<dbReference type="InterPro" id="IPR020103">
    <property type="entry name" value="PsdUridine_synth_cat_dom_sf"/>
</dbReference>
<dbReference type="PANTHER" id="PTHR21600">
    <property type="entry name" value="MITOCHONDRIAL RNA PSEUDOURIDINE SYNTHASE"/>
    <property type="match status" value="1"/>
</dbReference>